<dbReference type="STRING" id="1045855.DSC_00720"/>
<evidence type="ECO:0000313" key="13">
    <source>
        <dbReference type="EMBL" id="AER54797.1"/>
    </source>
</evidence>
<feature type="transmembrane region" description="Helical" evidence="11">
    <location>
        <begin position="149"/>
        <end position="168"/>
    </location>
</feature>
<dbReference type="GO" id="GO:0015386">
    <property type="term" value="F:potassium:proton antiporter activity"/>
    <property type="evidence" value="ECO:0007669"/>
    <property type="project" value="TreeGrafter"/>
</dbReference>
<dbReference type="GO" id="GO:0098719">
    <property type="term" value="P:sodium ion import across plasma membrane"/>
    <property type="evidence" value="ECO:0007669"/>
    <property type="project" value="TreeGrafter"/>
</dbReference>
<dbReference type="EMBL" id="CP003093">
    <property type="protein sequence ID" value="AER54797.1"/>
    <property type="molecule type" value="Genomic_DNA"/>
</dbReference>
<dbReference type="OrthoDB" id="9774146at2"/>
<dbReference type="PANTHER" id="PTHR10110">
    <property type="entry name" value="SODIUM/HYDROGEN EXCHANGER"/>
    <property type="match status" value="1"/>
</dbReference>
<dbReference type="PANTHER" id="PTHR10110:SF86">
    <property type="entry name" value="SODIUM_HYDROGEN EXCHANGER 7"/>
    <property type="match status" value="1"/>
</dbReference>
<feature type="transmembrane region" description="Helical" evidence="11">
    <location>
        <begin position="83"/>
        <end position="103"/>
    </location>
</feature>
<evidence type="ECO:0000256" key="2">
    <source>
        <dbReference type="ARBA" id="ARBA00022448"/>
    </source>
</evidence>
<gene>
    <name evidence="13" type="ordered locus">DSC_00720</name>
</gene>
<feature type="transmembrane region" description="Helical" evidence="11">
    <location>
        <begin position="261"/>
        <end position="281"/>
    </location>
</feature>
<keyword evidence="10" id="KW-0739">Sodium transport</keyword>
<keyword evidence="3" id="KW-0050">Antiport</keyword>
<feature type="transmembrane region" description="Helical" evidence="11">
    <location>
        <begin position="229"/>
        <end position="249"/>
    </location>
</feature>
<feature type="transmembrane region" description="Helical" evidence="11">
    <location>
        <begin position="109"/>
        <end position="137"/>
    </location>
</feature>
<evidence type="ECO:0000256" key="4">
    <source>
        <dbReference type="ARBA" id="ARBA00022475"/>
    </source>
</evidence>
<reference evidence="13 14" key="1">
    <citation type="journal article" date="2012" name="J. Bacteriol.">
        <title>Complete Genome Sequence of the BTEX-Degrading Bacterium Pseudoxanthomonas spadix BD-a59.</title>
        <authorList>
            <person name="Lee S.H."/>
            <person name="Jin H.M."/>
            <person name="Lee H.J."/>
            <person name="Kim J.M."/>
            <person name="Jeon C.O."/>
        </authorList>
    </citation>
    <scope>NUCLEOTIDE SEQUENCE [LARGE SCALE GENOMIC DNA]</scope>
    <source>
        <strain evidence="13 14">BD-a59</strain>
    </source>
</reference>
<comment type="subcellular location">
    <subcellularLocation>
        <location evidence="1">Cell membrane</location>
        <topology evidence="1">Multi-pass membrane protein</topology>
    </subcellularLocation>
</comment>
<name>G7UST6_PSEUP</name>
<keyword evidence="2" id="KW-0813">Transport</keyword>
<proteinExistence type="predicted"/>
<dbReference type="GO" id="GO:0015385">
    <property type="term" value="F:sodium:proton antiporter activity"/>
    <property type="evidence" value="ECO:0007669"/>
    <property type="project" value="InterPro"/>
</dbReference>
<evidence type="ECO:0000256" key="11">
    <source>
        <dbReference type="SAM" id="Phobius"/>
    </source>
</evidence>
<evidence type="ECO:0000256" key="7">
    <source>
        <dbReference type="ARBA" id="ARBA00023053"/>
    </source>
</evidence>
<keyword evidence="6 11" id="KW-1133">Transmembrane helix</keyword>
<dbReference type="KEGG" id="psd:DSC_00720"/>
<sequence length="507" mass="54354">MALFQTLVVLLLVAALLSQLARRTGLPYPSLVAVAGTAAAAMPWVPQVGIDPKLAMTLFIAPALLSAAFETSPHELRHNWPPLLALAVFAVLLTTAAVAWLGVSMAGLPLAAAIALGAVVAPPDAAAAHAVLGRLGLPRRTLVTLQGESLFNDAIALVLFGGAVAMVQGTDHPWQSVAGLLLEVPGGVLLGAAVGWGYSRIGAMWSGSQSATIFEFAGTFLVWTAGERLHVSPVLAVVTYAMLLARSAPHRQHVRGRVHSFSIWDAAVFVLNVIAFLLIGLQAREVVTGLQGAERWHALGFAAAVLGAVVLVRVLWVMLYPLLLRALLPGHEPQVHGQTRVRLVVSWSGMRGVLTLATALSLPGDFPGRDLIVLCALAVVLGTVVLQGATLDALIRWLKIPADTTTTRAIDQTRERLEAAGREELERLAASDTNPEALRRVRDWYHAKPAPGEVEAKRRLVQAERRQLNALHARGELPEDAFRILQEELDLRELSLSEPEARRIEEV</sequence>
<dbReference type="HOGENOM" id="CLU_005912_8_2_6"/>
<evidence type="ECO:0000313" key="14">
    <source>
        <dbReference type="Proteomes" id="UP000005870"/>
    </source>
</evidence>
<evidence type="ECO:0000259" key="12">
    <source>
        <dbReference type="Pfam" id="PF00999"/>
    </source>
</evidence>
<protein>
    <submittedName>
        <fullName evidence="13">Sodium/hydrogen exchanger</fullName>
    </submittedName>
</protein>
<evidence type="ECO:0000256" key="9">
    <source>
        <dbReference type="ARBA" id="ARBA00023136"/>
    </source>
</evidence>
<keyword evidence="5 11" id="KW-0812">Transmembrane</keyword>
<feature type="transmembrane region" description="Helical" evidence="11">
    <location>
        <begin position="301"/>
        <end position="320"/>
    </location>
</feature>
<dbReference type="Pfam" id="PF00999">
    <property type="entry name" value="Na_H_Exchanger"/>
    <property type="match status" value="1"/>
</dbReference>
<evidence type="ECO:0000256" key="5">
    <source>
        <dbReference type="ARBA" id="ARBA00022692"/>
    </source>
</evidence>
<dbReference type="Proteomes" id="UP000005870">
    <property type="component" value="Chromosome"/>
</dbReference>
<evidence type="ECO:0000256" key="10">
    <source>
        <dbReference type="ARBA" id="ARBA00023201"/>
    </source>
</evidence>
<dbReference type="GO" id="GO:0051453">
    <property type="term" value="P:regulation of intracellular pH"/>
    <property type="evidence" value="ECO:0007669"/>
    <property type="project" value="TreeGrafter"/>
</dbReference>
<dbReference type="InterPro" id="IPR006153">
    <property type="entry name" value="Cation/H_exchanger_TM"/>
</dbReference>
<keyword evidence="9 11" id="KW-0472">Membrane</keyword>
<evidence type="ECO:0000256" key="3">
    <source>
        <dbReference type="ARBA" id="ARBA00022449"/>
    </source>
</evidence>
<dbReference type="InterPro" id="IPR018422">
    <property type="entry name" value="Cation/H_exchanger_CPA1"/>
</dbReference>
<keyword evidence="4" id="KW-1003">Cell membrane</keyword>
<dbReference type="GO" id="GO:0005886">
    <property type="term" value="C:plasma membrane"/>
    <property type="evidence" value="ECO:0007669"/>
    <property type="project" value="UniProtKB-SubCell"/>
</dbReference>
<dbReference type="Gene3D" id="6.10.140.1330">
    <property type="match status" value="1"/>
</dbReference>
<evidence type="ECO:0000256" key="8">
    <source>
        <dbReference type="ARBA" id="ARBA00023065"/>
    </source>
</evidence>
<dbReference type="AlphaFoldDB" id="G7UST6"/>
<feature type="domain" description="Cation/H+ exchanger transmembrane" evidence="12">
    <location>
        <begin position="12"/>
        <end position="397"/>
    </location>
</feature>
<evidence type="ECO:0000256" key="1">
    <source>
        <dbReference type="ARBA" id="ARBA00004651"/>
    </source>
</evidence>
<keyword evidence="8" id="KW-0406">Ion transport</keyword>
<dbReference type="eggNOG" id="COG0025">
    <property type="taxonomic scope" value="Bacteria"/>
</dbReference>
<evidence type="ECO:0000256" key="6">
    <source>
        <dbReference type="ARBA" id="ARBA00022989"/>
    </source>
</evidence>
<organism evidence="13 14">
    <name type="scientific">Pseudoxanthomonas spadix (strain BD-a59)</name>
    <dbReference type="NCBI Taxonomy" id="1045855"/>
    <lineage>
        <taxon>Bacteria</taxon>
        <taxon>Pseudomonadati</taxon>
        <taxon>Pseudomonadota</taxon>
        <taxon>Gammaproteobacteria</taxon>
        <taxon>Lysobacterales</taxon>
        <taxon>Lysobacteraceae</taxon>
        <taxon>Pseudoxanthomonas</taxon>
    </lineage>
</organism>
<feature type="transmembrane region" description="Helical" evidence="11">
    <location>
        <begin position="174"/>
        <end position="196"/>
    </location>
</feature>
<keyword evidence="14" id="KW-1185">Reference proteome</keyword>
<feature type="transmembrane region" description="Helical" evidence="11">
    <location>
        <begin position="371"/>
        <end position="391"/>
    </location>
</feature>
<accession>G7UST6</accession>
<dbReference type="RefSeq" id="WP_014162118.1">
    <property type="nucleotide sequence ID" value="NC_016147.2"/>
</dbReference>
<keyword evidence="7" id="KW-0915">Sodium</keyword>